<name>A0AAD5VHC6_9AGAR</name>
<reference evidence="10" key="1">
    <citation type="submission" date="2022-07" db="EMBL/GenBank/DDBJ databases">
        <title>Genome Sequence of Leucocoprinus birnbaumii.</title>
        <authorList>
            <person name="Buettner E."/>
        </authorList>
    </citation>
    <scope>NUCLEOTIDE SEQUENCE</scope>
    <source>
        <strain evidence="10">VT141</strain>
    </source>
</reference>
<evidence type="ECO:0000256" key="6">
    <source>
        <dbReference type="ARBA" id="ARBA00022827"/>
    </source>
</evidence>
<dbReference type="EMBL" id="JANIEX010001320">
    <property type="protein sequence ID" value="KAJ3559308.1"/>
    <property type="molecule type" value="Genomic_DNA"/>
</dbReference>
<dbReference type="Pfam" id="PF05199">
    <property type="entry name" value="GMC_oxred_C"/>
    <property type="match status" value="1"/>
</dbReference>
<dbReference type="Proteomes" id="UP001213000">
    <property type="component" value="Unassembled WGS sequence"/>
</dbReference>
<keyword evidence="6" id="KW-0274">FAD</keyword>
<evidence type="ECO:0000313" key="11">
    <source>
        <dbReference type="Proteomes" id="UP001213000"/>
    </source>
</evidence>
<keyword evidence="7" id="KW-0560">Oxidoreductase</keyword>
<dbReference type="InterPro" id="IPR012132">
    <property type="entry name" value="GMC_OxRdtase"/>
</dbReference>
<evidence type="ECO:0000256" key="8">
    <source>
        <dbReference type="ARBA" id="ARBA00023180"/>
    </source>
</evidence>
<dbReference type="Gene3D" id="3.50.50.60">
    <property type="entry name" value="FAD/NAD(P)-binding domain"/>
    <property type="match status" value="1"/>
</dbReference>
<keyword evidence="8" id="KW-0325">Glycoprotein</keyword>
<evidence type="ECO:0000256" key="5">
    <source>
        <dbReference type="ARBA" id="ARBA00022729"/>
    </source>
</evidence>
<evidence type="ECO:0000313" key="10">
    <source>
        <dbReference type="EMBL" id="KAJ3559308.1"/>
    </source>
</evidence>
<evidence type="ECO:0000256" key="4">
    <source>
        <dbReference type="ARBA" id="ARBA00022630"/>
    </source>
</evidence>
<proteinExistence type="inferred from homology"/>
<evidence type="ECO:0000256" key="7">
    <source>
        <dbReference type="ARBA" id="ARBA00023002"/>
    </source>
</evidence>
<comment type="subunit">
    <text evidence="3">Monomer.</text>
</comment>
<dbReference type="PANTHER" id="PTHR11552">
    <property type="entry name" value="GLUCOSE-METHANOL-CHOLINE GMC OXIDOREDUCTASE"/>
    <property type="match status" value="1"/>
</dbReference>
<gene>
    <name evidence="10" type="ORF">NP233_g11299</name>
</gene>
<evidence type="ECO:0000256" key="2">
    <source>
        <dbReference type="ARBA" id="ARBA00010790"/>
    </source>
</evidence>
<accession>A0AAD5VHC6</accession>
<dbReference type="GO" id="GO:0050660">
    <property type="term" value="F:flavin adenine dinucleotide binding"/>
    <property type="evidence" value="ECO:0007669"/>
    <property type="project" value="InterPro"/>
</dbReference>
<comment type="cofactor">
    <cofactor evidence="1">
        <name>FAD</name>
        <dbReference type="ChEBI" id="CHEBI:57692"/>
    </cofactor>
</comment>
<evidence type="ECO:0000256" key="3">
    <source>
        <dbReference type="ARBA" id="ARBA00011245"/>
    </source>
</evidence>
<dbReference type="Gene3D" id="3.30.560.10">
    <property type="entry name" value="Glucose Oxidase, domain 3"/>
    <property type="match status" value="1"/>
</dbReference>
<keyword evidence="11" id="KW-1185">Reference proteome</keyword>
<comment type="similarity">
    <text evidence="2">Belongs to the GMC oxidoreductase family.</text>
</comment>
<keyword evidence="4" id="KW-0285">Flavoprotein</keyword>
<dbReference type="InterPro" id="IPR007867">
    <property type="entry name" value="GMC_OxRtase_C"/>
</dbReference>
<evidence type="ECO:0000259" key="9">
    <source>
        <dbReference type="Pfam" id="PF05199"/>
    </source>
</evidence>
<sequence length="160" mass="17429">MTQILKELMKFCRKVAGVDALKGYFAQELNPGPSVSTDEELEGASVLMSISRRLIKEITNQITSGTMPIRPSVSLQKLRFLIIRLIDTEHAGYHLSDGIGSASMLPREKGGVVDTKLRVYGTKNLRVVDLSVFPLHFGSHTQCAAYGLGEIAADIIKGLA</sequence>
<organism evidence="10 11">
    <name type="scientific">Leucocoprinus birnbaumii</name>
    <dbReference type="NCBI Taxonomy" id="56174"/>
    <lineage>
        <taxon>Eukaryota</taxon>
        <taxon>Fungi</taxon>
        <taxon>Dikarya</taxon>
        <taxon>Basidiomycota</taxon>
        <taxon>Agaricomycotina</taxon>
        <taxon>Agaricomycetes</taxon>
        <taxon>Agaricomycetidae</taxon>
        <taxon>Agaricales</taxon>
        <taxon>Agaricineae</taxon>
        <taxon>Agaricaceae</taxon>
        <taxon>Leucocoprinus</taxon>
    </lineage>
</organism>
<keyword evidence="5" id="KW-0732">Signal</keyword>
<dbReference type="PANTHER" id="PTHR11552:SF201">
    <property type="entry name" value="GLUCOSE-METHANOL-CHOLINE OXIDOREDUCTASE N-TERMINAL DOMAIN-CONTAINING PROTEIN"/>
    <property type="match status" value="1"/>
</dbReference>
<protein>
    <recommendedName>
        <fullName evidence="9">Glucose-methanol-choline oxidoreductase C-terminal domain-containing protein</fullName>
    </recommendedName>
</protein>
<dbReference type="SUPFAM" id="SSF51905">
    <property type="entry name" value="FAD/NAD(P)-binding domain"/>
    <property type="match status" value="1"/>
</dbReference>
<feature type="domain" description="Glucose-methanol-choline oxidoreductase C-terminal" evidence="9">
    <location>
        <begin position="94"/>
        <end position="149"/>
    </location>
</feature>
<dbReference type="InterPro" id="IPR036188">
    <property type="entry name" value="FAD/NAD-bd_sf"/>
</dbReference>
<comment type="caution">
    <text evidence="10">The sequence shown here is derived from an EMBL/GenBank/DDBJ whole genome shotgun (WGS) entry which is preliminary data.</text>
</comment>
<dbReference type="AlphaFoldDB" id="A0AAD5VHC6"/>
<evidence type="ECO:0000256" key="1">
    <source>
        <dbReference type="ARBA" id="ARBA00001974"/>
    </source>
</evidence>
<dbReference type="GO" id="GO:0016614">
    <property type="term" value="F:oxidoreductase activity, acting on CH-OH group of donors"/>
    <property type="evidence" value="ECO:0007669"/>
    <property type="project" value="InterPro"/>
</dbReference>